<comment type="caution">
    <text evidence="2">The sequence shown here is derived from an EMBL/GenBank/DDBJ whole genome shotgun (WGS) entry which is preliminary data.</text>
</comment>
<dbReference type="Proteomes" id="UP000186894">
    <property type="component" value="Unassembled WGS sequence"/>
</dbReference>
<proteinExistence type="predicted"/>
<evidence type="ECO:0000313" key="3">
    <source>
        <dbReference type="Proteomes" id="UP000186894"/>
    </source>
</evidence>
<name>A0A1Q8ZR11_9HYPH</name>
<feature type="region of interest" description="Disordered" evidence="1">
    <location>
        <begin position="1"/>
        <end position="44"/>
    </location>
</feature>
<organism evidence="2 3">
    <name type="scientific">Rhizobium oryziradicis</name>
    <dbReference type="NCBI Taxonomy" id="1867956"/>
    <lineage>
        <taxon>Bacteria</taxon>
        <taxon>Pseudomonadati</taxon>
        <taxon>Pseudomonadota</taxon>
        <taxon>Alphaproteobacteria</taxon>
        <taxon>Hyphomicrobiales</taxon>
        <taxon>Rhizobiaceae</taxon>
        <taxon>Rhizobium/Agrobacterium group</taxon>
        <taxon>Rhizobium</taxon>
    </lineage>
</organism>
<sequence length="72" mass="7756">MQCNTLEAAQHINQNEIKRKTMTSPIRTTSPTRAMPHGRQIGLNGVSSLSRDILAGAGRPGTVRNTSVRSAI</sequence>
<gene>
    <name evidence="2" type="ORF">BJF95_08395</name>
</gene>
<reference evidence="2 3" key="1">
    <citation type="submission" date="2016-09" db="EMBL/GenBank/DDBJ databases">
        <title>Rhizobium oryziradicis sp. nov., isolated from the root of rice.</title>
        <authorList>
            <person name="Zhao J."/>
            <person name="Zhang X."/>
        </authorList>
    </citation>
    <scope>NUCLEOTIDE SEQUENCE [LARGE SCALE GENOMIC DNA]</scope>
    <source>
        <strain evidence="2 3">N19</strain>
    </source>
</reference>
<evidence type="ECO:0000256" key="1">
    <source>
        <dbReference type="SAM" id="MobiDB-lite"/>
    </source>
</evidence>
<keyword evidence="3" id="KW-1185">Reference proteome</keyword>
<dbReference type="AlphaFoldDB" id="A0A1Q8ZR11"/>
<dbReference type="EMBL" id="MKIM01000027">
    <property type="protein sequence ID" value="OLP44525.1"/>
    <property type="molecule type" value="Genomic_DNA"/>
</dbReference>
<evidence type="ECO:0000313" key="2">
    <source>
        <dbReference type="EMBL" id="OLP44525.1"/>
    </source>
</evidence>
<feature type="compositionally biased region" description="Polar residues" evidence="1">
    <location>
        <begin position="1"/>
        <end position="15"/>
    </location>
</feature>
<accession>A0A1Q8ZR11</accession>
<protein>
    <submittedName>
        <fullName evidence="2">Uncharacterized protein</fullName>
    </submittedName>
</protein>
<feature type="compositionally biased region" description="Polar residues" evidence="1">
    <location>
        <begin position="22"/>
        <end position="32"/>
    </location>
</feature>